<dbReference type="EMBL" id="KV417657">
    <property type="protein sequence ID" value="KZP11810.1"/>
    <property type="molecule type" value="Genomic_DNA"/>
</dbReference>
<proteinExistence type="predicted"/>
<evidence type="ECO:0000313" key="3">
    <source>
        <dbReference type="Proteomes" id="UP000076532"/>
    </source>
</evidence>
<keyword evidence="3" id="KW-1185">Reference proteome</keyword>
<protein>
    <submittedName>
        <fullName evidence="2">Uncharacterized protein</fullName>
    </submittedName>
</protein>
<reference evidence="2 3" key="1">
    <citation type="journal article" date="2016" name="Mol. Biol. Evol.">
        <title>Comparative Genomics of Early-Diverging Mushroom-Forming Fungi Provides Insights into the Origins of Lignocellulose Decay Capabilities.</title>
        <authorList>
            <person name="Nagy L.G."/>
            <person name="Riley R."/>
            <person name="Tritt A."/>
            <person name="Adam C."/>
            <person name="Daum C."/>
            <person name="Floudas D."/>
            <person name="Sun H."/>
            <person name="Yadav J.S."/>
            <person name="Pangilinan J."/>
            <person name="Larsson K.H."/>
            <person name="Matsuura K."/>
            <person name="Barry K."/>
            <person name="Labutti K."/>
            <person name="Kuo R."/>
            <person name="Ohm R.A."/>
            <person name="Bhattacharya S.S."/>
            <person name="Shirouzu T."/>
            <person name="Yoshinaga Y."/>
            <person name="Martin F.M."/>
            <person name="Grigoriev I.V."/>
            <person name="Hibbett D.S."/>
        </authorList>
    </citation>
    <scope>NUCLEOTIDE SEQUENCE [LARGE SCALE GENOMIC DNA]</scope>
    <source>
        <strain evidence="2 3">CBS 109695</strain>
    </source>
</reference>
<gene>
    <name evidence="2" type="ORF">FIBSPDRAFT_175364</name>
</gene>
<dbReference type="Proteomes" id="UP000076532">
    <property type="component" value="Unassembled WGS sequence"/>
</dbReference>
<feature type="region of interest" description="Disordered" evidence="1">
    <location>
        <begin position="56"/>
        <end position="88"/>
    </location>
</feature>
<dbReference type="AlphaFoldDB" id="A0A166AP02"/>
<evidence type="ECO:0000256" key="1">
    <source>
        <dbReference type="SAM" id="MobiDB-lite"/>
    </source>
</evidence>
<name>A0A166AP02_9AGAM</name>
<evidence type="ECO:0000313" key="2">
    <source>
        <dbReference type="EMBL" id="KZP11810.1"/>
    </source>
</evidence>
<feature type="compositionally biased region" description="Low complexity" evidence="1">
    <location>
        <begin position="75"/>
        <end position="86"/>
    </location>
</feature>
<organism evidence="2 3">
    <name type="scientific">Athelia psychrophila</name>
    <dbReference type="NCBI Taxonomy" id="1759441"/>
    <lineage>
        <taxon>Eukaryota</taxon>
        <taxon>Fungi</taxon>
        <taxon>Dikarya</taxon>
        <taxon>Basidiomycota</taxon>
        <taxon>Agaricomycotina</taxon>
        <taxon>Agaricomycetes</taxon>
        <taxon>Agaricomycetidae</taxon>
        <taxon>Atheliales</taxon>
        <taxon>Atheliaceae</taxon>
        <taxon>Athelia</taxon>
    </lineage>
</organism>
<accession>A0A166AP02</accession>
<sequence>MPDRIERDTSLAHRNMLWDQQYAPFQAHGGTVDKERKTWSHECGTCSEVARSRRKRITNLRRPASGSRTRGRWPSYSTSSSSSTTTGAETRILLHRLRPWIQNRTLPRGWNRSRRVGLMKVVRDSWKVRDAMKMLVAAHGMEETFEAEEGCLLVAEGHSEAEERRQRTKKTWYSRCCLGGRRRLCLKRAMNTRRDVCHSAVRSFGPRTWPRVLTRYSLI</sequence>